<keyword evidence="3" id="KW-1185">Reference proteome</keyword>
<dbReference type="Gene3D" id="1.10.1220.10">
    <property type="entry name" value="Met repressor-like"/>
    <property type="match status" value="1"/>
</dbReference>
<accession>A0A8T8K6G5</accession>
<dbReference type="InterPro" id="IPR002145">
    <property type="entry name" value="CopG"/>
</dbReference>
<dbReference type="EMBL" id="CP058560">
    <property type="protein sequence ID" value="QUH22640.1"/>
    <property type="molecule type" value="Genomic_DNA"/>
</dbReference>
<evidence type="ECO:0000313" key="2">
    <source>
        <dbReference type="EMBL" id="QUH22640.1"/>
    </source>
</evidence>
<dbReference type="KEGG" id="meme:HYG87_02075"/>
<dbReference type="GO" id="GO:0006355">
    <property type="term" value="P:regulation of DNA-templated transcription"/>
    <property type="evidence" value="ECO:0007669"/>
    <property type="project" value="InterPro"/>
</dbReference>
<dbReference type="SUPFAM" id="SSF47598">
    <property type="entry name" value="Ribbon-helix-helix"/>
    <property type="match status" value="1"/>
</dbReference>
<dbReference type="RefSeq" id="WP_211533584.1">
    <property type="nucleotide sequence ID" value="NZ_CP058560.1"/>
</dbReference>
<dbReference type="Pfam" id="PF01402">
    <property type="entry name" value="RHH_1"/>
    <property type="match status" value="1"/>
</dbReference>
<proteinExistence type="predicted"/>
<dbReference type="InterPro" id="IPR013321">
    <property type="entry name" value="Arc_rbn_hlx_hlx"/>
</dbReference>
<name>A0A8T8K6G5_9EURY</name>
<sequence length="52" mass="6037">MTLKNEKNQTLQITLPESMVQEFDQISKSKGYQTRSQALKDIISKFIEESKC</sequence>
<reference evidence="2" key="1">
    <citation type="submission" date="2020-07" db="EMBL/GenBank/DDBJ databases">
        <title>Methanobacterium. sp. MethCan genome.</title>
        <authorList>
            <person name="Postec A."/>
            <person name="Quemeneur M."/>
        </authorList>
    </citation>
    <scope>NUCLEOTIDE SEQUENCE</scope>
    <source>
        <strain evidence="2">MethCAN</strain>
    </source>
</reference>
<evidence type="ECO:0000313" key="3">
    <source>
        <dbReference type="Proteomes" id="UP000681041"/>
    </source>
</evidence>
<dbReference type="GeneID" id="64819513"/>
<feature type="domain" description="Ribbon-helix-helix protein CopG" evidence="1">
    <location>
        <begin position="11"/>
        <end position="49"/>
    </location>
</feature>
<evidence type="ECO:0000259" key="1">
    <source>
        <dbReference type="Pfam" id="PF01402"/>
    </source>
</evidence>
<dbReference type="AlphaFoldDB" id="A0A8T8K6G5"/>
<dbReference type="CDD" id="cd22231">
    <property type="entry name" value="RHH_NikR_HicB-like"/>
    <property type="match status" value="1"/>
</dbReference>
<dbReference type="InterPro" id="IPR010985">
    <property type="entry name" value="Ribbon_hlx_hlx"/>
</dbReference>
<protein>
    <submittedName>
        <fullName evidence="2">Ribbon-helix-helix protein, CopG family</fullName>
    </submittedName>
</protein>
<organism evidence="2 3">
    <name type="scientific">Methanobacterium alkalithermotolerans</name>
    <dbReference type="NCBI Taxonomy" id="2731220"/>
    <lineage>
        <taxon>Archaea</taxon>
        <taxon>Methanobacteriati</taxon>
        <taxon>Methanobacteriota</taxon>
        <taxon>Methanomada group</taxon>
        <taxon>Methanobacteria</taxon>
        <taxon>Methanobacteriales</taxon>
        <taxon>Methanobacteriaceae</taxon>
        <taxon>Methanobacterium</taxon>
    </lineage>
</organism>
<dbReference type="Proteomes" id="UP000681041">
    <property type="component" value="Chromosome"/>
</dbReference>
<gene>
    <name evidence="2" type="ORF">HYG87_02075</name>
</gene>